<dbReference type="PANTHER" id="PTHR43881:SF5">
    <property type="entry name" value="GAMMA-GLUTAMYLTRANSPEPTIDASE"/>
    <property type="match status" value="1"/>
</dbReference>
<dbReference type="AlphaFoldDB" id="A0A0H3WZY9"/>
<dbReference type="RefSeq" id="WP_047908009.1">
    <property type="nucleotide sequence ID" value="NZ_CP011807.3"/>
</dbReference>
<accession>A0A0H3WZY9</accession>
<dbReference type="SUPFAM" id="SSF56235">
    <property type="entry name" value="N-terminal nucleophile aminohydrolases (Ntn hydrolases)"/>
    <property type="match status" value="1"/>
</dbReference>
<dbReference type="EMBL" id="CP011807">
    <property type="protein sequence ID" value="AKM32268.1"/>
    <property type="molecule type" value="Genomic_DNA"/>
</dbReference>
<evidence type="ECO:0000313" key="3">
    <source>
        <dbReference type="Proteomes" id="UP000035651"/>
    </source>
</evidence>
<evidence type="ECO:0000313" key="2">
    <source>
        <dbReference type="EMBL" id="AKM32268.1"/>
    </source>
</evidence>
<keyword evidence="1" id="KW-0732">Signal</keyword>
<feature type="signal peptide" evidence="1">
    <location>
        <begin position="1"/>
        <end position="24"/>
    </location>
</feature>
<sequence length="118" mass="12303">MNRNSLHARAALMAGVLFCAMARAEAPTGAYCDTPAQCANPMATHGMVTSSNYLATQAGLDVLRRGGNAVDAAIAVASTIAVVYPQMNTIGGDNFWLIYNARTREVRALNASDSGVPA</sequence>
<gene>
    <name evidence="2" type="ORF">AB870_22405</name>
</gene>
<dbReference type="KEGG" id="pfg:AB870_22405"/>
<evidence type="ECO:0008006" key="4">
    <source>
        <dbReference type="Google" id="ProtNLM"/>
    </source>
</evidence>
<dbReference type="InterPro" id="IPR052896">
    <property type="entry name" value="GGT-like_enzyme"/>
</dbReference>
<dbReference type="PANTHER" id="PTHR43881">
    <property type="entry name" value="GAMMA-GLUTAMYLTRANSPEPTIDASE (AFU_ORTHOLOGUE AFUA_4G13580)"/>
    <property type="match status" value="1"/>
</dbReference>
<dbReference type="PATRIC" id="fig|656179.3.peg.4786"/>
<organism evidence="2 3">
    <name type="scientific">Pandoraea faecigallinarum</name>
    <dbReference type="NCBI Taxonomy" id="656179"/>
    <lineage>
        <taxon>Bacteria</taxon>
        <taxon>Pseudomonadati</taxon>
        <taxon>Pseudomonadota</taxon>
        <taxon>Betaproteobacteria</taxon>
        <taxon>Burkholderiales</taxon>
        <taxon>Burkholderiaceae</taxon>
        <taxon>Pandoraea</taxon>
    </lineage>
</organism>
<reference evidence="2" key="1">
    <citation type="submission" date="2016-06" db="EMBL/GenBank/DDBJ databases">
        <title>Complete Genome Sequence of Pandoraea faecigallinarum DSM-23572.</title>
        <authorList>
            <person name="Yong D."/>
            <person name="Ee R."/>
            <person name="Lim Y.-L."/>
            <person name="Yin W.-F."/>
            <person name="Chan K.-G."/>
        </authorList>
    </citation>
    <scope>NUCLEOTIDE SEQUENCE</scope>
    <source>
        <strain evidence="2">DSM 23572</strain>
    </source>
</reference>
<name>A0A0H3WZY9_9BURK</name>
<proteinExistence type="predicted"/>
<dbReference type="Proteomes" id="UP000035651">
    <property type="component" value="Chromosome"/>
</dbReference>
<dbReference type="Pfam" id="PF01019">
    <property type="entry name" value="G_glu_transpept"/>
    <property type="match status" value="1"/>
</dbReference>
<evidence type="ECO:0000256" key="1">
    <source>
        <dbReference type="SAM" id="SignalP"/>
    </source>
</evidence>
<feature type="chain" id="PRO_5005203444" description="Gamma-glutamyltransferase" evidence="1">
    <location>
        <begin position="25"/>
        <end position="118"/>
    </location>
</feature>
<protein>
    <recommendedName>
        <fullName evidence="4">Gamma-glutamyltransferase</fullName>
    </recommendedName>
</protein>
<keyword evidence="3" id="KW-1185">Reference proteome</keyword>
<dbReference type="InterPro" id="IPR029055">
    <property type="entry name" value="Ntn_hydrolases_N"/>
</dbReference>